<dbReference type="EMBL" id="JAAOAQ010000144">
    <property type="protein sequence ID" value="KAF5564706.1"/>
    <property type="molecule type" value="Genomic_DNA"/>
</dbReference>
<keyword evidence="1" id="KW-0175">Coiled coil</keyword>
<evidence type="ECO:0000313" key="3">
    <source>
        <dbReference type="EMBL" id="KAF5564706.1"/>
    </source>
</evidence>
<name>A0A8H5K445_9HYPO</name>
<protein>
    <submittedName>
        <fullName evidence="3">Uncharacterized protein</fullName>
    </submittedName>
</protein>
<feature type="region of interest" description="Disordered" evidence="2">
    <location>
        <begin position="119"/>
        <end position="154"/>
    </location>
</feature>
<gene>
    <name evidence="3" type="ORF">FPHYL_4563</name>
</gene>
<evidence type="ECO:0000313" key="4">
    <source>
        <dbReference type="Proteomes" id="UP000582016"/>
    </source>
</evidence>
<accession>A0A8H5K445</accession>
<reference evidence="3 4" key="1">
    <citation type="submission" date="2020-05" db="EMBL/GenBank/DDBJ databases">
        <title>Identification and distribution of gene clusters putatively required for synthesis of sphingolipid metabolism inhibitors in phylogenetically diverse species of the filamentous fungus Fusarium.</title>
        <authorList>
            <person name="Kim H.-S."/>
            <person name="Busman M."/>
            <person name="Brown D.W."/>
            <person name="Divon H."/>
            <person name="Uhlig S."/>
            <person name="Proctor R.H."/>
        </authorList>
    </citation>
    <scope>NUCLEOTIDE SEQUENCE [LARGE SCALE GENOMIC DNA]</scope>
    <source>
        <strain evidence="3 4">NRRL 13617</strain>
    </source>
</reference>
<feature type="coiled-coil region" evidence="1">
    <location>
        <begin position="246"/>
        <end position="273"/>
    </location>
</feature>
<dbReference type="OrthoDB" id="5098667at2759"/>
<sequence>MDTGIRIHPWETVLSEKIAKVAAKIYRLLGEYVNIWLGDINPQYWTLGTLESLYDLLFHATRHMNDPNQRKEKFGDIKIYLVTCAFADAWRGMKPIVYPRHLQDAQLFFSTARRDLMDETRVDESDRSETEPSLPTPERPRTNPVTRKHPAAESLHAAFPKQPRRLDIAVSAMAGDNTESLSTDCDLISEVKRYQDGATDSFLEITKVLVANQEILQRTSHFIEAVSPEVWSAVSWNHEIGKSSTRAALEEKCQKLEAARVRLVKLVEELKEDEFGEYIDFIGHMAMLCEAGSKGLMRVVDALSEQGLEFETLIDEHGSDGQASAEK</sequence>
<organism evidence="3 4">
    <name type="scientific">Fusarium phyllophilum</name>
    <dbReference type="NCBI Taxonomy" id="47803"/>
    <lineage>
        <taxon>Eukaryota</taxon>
        <taxon>Fungi</taxon>
        <taxon>Dikarya</taxon>
        <taxon>Ascomycota</taxon>
        <taxon>Pezizomycotina</taxon>
        <taxon>Sordariomycetes</taxon>
        <taxon>Hypocreomycetidae</taxon>
        <taxon>Hypocreales</taxon>
        <taxon>Nectriaceae</taxon>
        <taxon>Fusarium</taxon>
        <taxon>Fusarium fujikuroi species complex</taxon>
    </lineage>
</organism>
<feature type="compositionally biased region" description="Basic and acidic residues" evidence="2">
    <location>
        <begin position="119"/>
        <end position="130"/>
    </location>
</feature>
<evidence type="ECO:0000256" key="2">
    <source>
        <dbReference type="SAM" id="MobiDB-lite"/>
    </source>
</evidence>
<dbReference type="Proteomes" id="UP000582016">
    <property type="component" value="Unassembled WGS sequence"/>
</dbReference>
<keyword evidence="4" id="KW-1185">Reference proteome</keyword>
<dbReference type="AlphaFoldDB" id="A0A8H5K445"/>
<proteinExistence type="predicted"/>
<comment type="caution">
    <text evidence="3">The sequence shown here is derived from an EMBL/GenBank/DDBJ whole genome shotgun (WGS) entry which is preliminary data.</text>
</comment>
<evidence type="ECO:0000256" key="1">
    <source>
        <dbReference type="SAM" id="Coils"/>
    </source>
</evidence>